<sequence length="95" mass="10292">MVCTTLRNLGLFAEVGELKRHAMQYDNNRRPSGSAEVVYMRRSDAAPVSARVNVTGLNGRMKRSVFIGKGIRGGSGRGAAPSVRHRSNPIGSHNQ</sequence>
<dbReference type="PANTHER" id="PTHR19965">
    <property type="entry name" value="RNA AND EXPORT FACTOR BINDING PROTEIN"/>
    <property type="match status" value="1"/>
</dbReference>
<dbReference type="Gramene" id="KFK41518">
    <property type="protein sequence ID" value="KFK41518"/>
    <property type="gene ID" value="AALP_AA2G140200"/>
</dbReference>
<evidence type="ECO:0000256" key="1">
    <source>
        <dbReference type="ARBA" id="ARBA00022884"/>
    </source>
</evidence>
<reference evidence="4" key="1">
    <citation type="journal article" date="2015" name="Nat. Plants">
        <title>Genome expansion of Arabis alpina linked with retrotransposition and reduced symmetric DNA methylation.</title>
        <authorList>
            <person name="Willing E.M."/>
            <person name="Rawat V."/>
            <person name="Mandakova T."/>
            <person name="Maumus F."/>
            <person name="James G.V."/>
            <person name="Nordstroem K.J."/>
            <person name="Becker C."/>
            <person name="Warthmann N."/>
            <person name="Chica C."/>
            <person name="Szarzynska B."/>
            <person name="Zytnicki M."/>
            <person name="Albani M.C."/>
            <person name="Kiefer C."/>
            <person name="Bergonzi S."/>
            <person name="Castaings L."/>
            <person name="Mateos J.L."/>
            <person name="Berns M.C."/>
            <person name="Bujdoso N."/>
            <person name="Piofczyk T."/>
            <person name="de Lorenzo L."/>
            <person name="Barrero-Sicilia C."/>
            <person name="Mateos I."/>
            <person name="Piednoel M."/>
            <person name="Hagmann J."/>
            <person name="Chen-Min-Tao R."/>
            <person name="Iglesias-Fernandez R."/>
            <person name="Schuster S.C."/>
            <person name="Alonso-Blanco C."/>
            <person name="Roudier F."/>
            <person name="Carbonero P."/>
            <person name="Paz-Ares J."/>
            <person name="Davis S.J."/>
            <person name="Pecinka A."/>
            <person name="Quesneville H."/>
            <person name="Colot V."/>
            <person name="Lysak M.A."/>
            <person name="Weigel D."/>
            <person name="Coupland G."/>
            <person name="Schneeberger K."/>
        </authorList>
    </citation>
    <scope>NUCLEOTIDE SEQUENCE [LARGE SCALE GENOMIC DNA]</scope>
    <source>
        <strain evidence="4">cv. Pajares</strain>
    </source>
</reference>
<accession>A0A087HHB6</accession>
<keyword evidence="1" id="KW-0694">RNA-binding</keyword>
<name>A0A087HHB6_ARAAL</name>
<dbReference type="GO" id="GO:0005634">
    <property type="term" value="C:nucleus"/>
    <property type="evidence" value="ECO:0007669"/>
    <property type="project" value="TreeGrafter"/>
</dbReference>
<dbReference type="Proteomes" id="UP000029120">
    <property type="component" value="Chromosome 2"/>
</dbReference>
<keyword evidence="4" id="KW-1185">Reference proteome</keyword>
<proteinExistence type="predicted"/>
<evidence type="ECO:0000313" key="4">
    <source>
        <dbReference type="Proteomes" id="UP000029120"/>
    </source>
</evidence>
<dbReference type="InterPro" id="IPR051229">
    <property type="entry name" value="ALYREF_mRNA_export"/>
</dbReference>
<evidence type="ECO:0000313" key="3">
    <source>
        <dbReference type="EMBL" id="KFK41518.1"/>
    </source>
</evidence>
<feature type="region of interest" description="Disordered" evidence="2">
    <location>
        <begin position="68"/>
        <end position="95"/>
    </location>
</feature>
<dbReference type="PANTHER" id="PTHR19965:SF33">
    <property type="entry name" value="THO COMPLEX SUBUNIT 4D"/>
    <property type="match status" value="1"/>
</dbReference>
<dbReference type="AlphaFoldDB" id="A0A087HHB6"/>
<gene>
    <name evidence="3" type="ordered locus">AALP_Aa2g140200</name>
</gene>
<dbReference type="GO" id="GO:0003729">
    <property type="term" value="F:mRNA binding"/>
    <property type="evidence" value="ECO:0007669"/>
    <property type="project" value="TreeGrafter"/>
</dbReference>
<evidence type="ECO:0000256" key="2">
    <source>
        <dbReference type="SAM" id="MobiDB-lite"/>
    </source>
</evidence>
<dbReference type="EMBL" id="CM002870">
    <property type="protein sequence ID" value="KFK41518.1"/>
    <property type="molecule type" value="Genomic_DNA"/>
</dbReference>
<evidence type="ECO:0008006" key="5">
    <source>
        <dbReference type="Google" id="ProtNLM"/>
    </source>
</evidence>
<dbReference type="GO" id="GO:0006406">
    <property type="term" value="P:mRNA export from nucleus"/>
    <property type="evidence" value="ECO:0007669"/>
    <property type="project" value="TreeGrafter"/>
</dbReference>
<organism evidence="3 4">
    <name type="scientific">Arabis alpina</name>
    <name type="common">Alpine rock-cress</name>
    <dbReference type="NCBI Taxonomy" id="50452"/>
    <lineage>
        <taxon>Eukaryota</taxon>
        <taxon>Viridiplantae</taxon>
        <taxon>Streptophyta</taxon>
        <taxon>Embryophyta</taxon>
        <taxon>Tracheophyta</taxon>
        <taxon>Spermatophyta</taxon>
        <taxon>Magnoliopsida</taxon>
        <taxon>eudicotyledons</taxon>
        <taxon>Gunneridae</taxon>
        <taxon>Pentapetalae</taxon>
        <taxon>rosids</taxon>
        <taxon>malvids</taxon>
        <taxon>Brassicales</taxon>
        <taxon>Brassicaceae</taxon>
        <taxon>Arabideae</taxon>
        <taxon>Arabis</taxon>
    </lineage>
</organism>
<protein>
    <recommendedName>
        <fullName evidence="5">RRM domain-containing protein</fullName>
    </recommendedName>
</protein>